<dbReference type="InterPro" id="IPR008969">
    <property type="entry name" value="CarboxyPept-like_regulatory"/>
</dbReference>
<evidence type="ECO:0000259" key="15">
    <source>
        <dbReference type="Pfam" id="PF00593"/>
    </source>
</evidence>
<organism evidence="17 18">
    <name type="scientific">Mesonia profundi</name>
    <dbReference type="NCBI Taxonomy" id="3070998"/>
    <lineage>
        <taxon>Bacteria</taxon>
        <taxon>Pseudomonadati</taxon>
        <taxon>Bacteroidota</taxon>
        <taxon>Flavobacteriia</taxon>
        <taxon>Flavobacteriales</taxon>
        <taxon>Flavobacteriaceae</taxon>
        <taxon>Mesonia</taxon>
    </lineage>
</organism>
<dbReference type="SUPFAM" id="SSF49464">
    <property type="entry name" value="Carboxypeptidase regulatory domain-like"/>
    <property type="match status" value="1"/>
</dbReference>
<evidence type="ECO:0000256" key="7">
    <source>
        <dbReference type="ARBA" id="ARBA00023004"/>
    </source>
</evidence>
<dbReference type="InterPro" id="IPR037066">
    <property type="entry name" value="Plug_dom_sf"/>
</dbReference>
<keyword evidence="11 12" id="KW-0998">Cell outer membrane</keyword>
<keyword evidence="4" id="KW-0410">Iron transport</keyword>
<dbReference type="Pfam" id="PF00593">
    <property type="entry name" value="TonB_dep_Rec_b-barrel"/>
    <property type="match status" value="1"/>
</dbReference>
<dbReference type="PROSITE" id="PS52016">
    <property type="entry name" value="TONB_DEPENDENT_REC_3"/>
    <property type="match status" value="1"/>
</dbReference>
<feature type="domain" description="TonB-dependent receptor plug" evidence="16">
    <location>
        <begin position="111"/>
        <end position="219"/>
    </location>
</feature>
<keyword evidence="6 14" id="KW-0732">Signal</keyword>
<comment type="similarity">
    <text evidence="12 13">Belongs to the TonB-dependent receptor family.</text>
</comment>
<accession>A0ABU0ZZ58</accession>
<dbReference type="InterPro" id="IPR000531">
    <property type="entry name" value="Beta-barrel_TonB"/>
</dbReference>
<dbReference type="RefSeq" id="WP_308862897.1">
    <property type="nucleotide sequence ID" value="NZ_JAVHUL010000003.1"/>
</dbReference>
<evidence type="ECO:0000256" key="5">
    <source>
        <dbReference type="ARBA" id="ARBA00022692"/>
    </source>
</evidence>
<dbReference type="InterPro" id="IPR039426">
    <property type="entry name" value="TonB-dep_rcpt-like"/>
</dbReference>
<evidence type="ECO:0000256" key="8">
    <source>
        <dbReference type="ARBA" id="ARBA00023065"/>
    </source>
</evidence>
<dbReference type="InterPro" id="IPR036942">
    <property type="entry name" value="Beta-barrel_TonB_sf"/>
</dbReference>
<feature type="signal peptide" evidence="14">
    <location>
        <begin position="1"/>
        <end position="18"/>
    </location>
</feature>
<evidence type="ECO:0000256" key="9">
    <source>
        <dbReference type="ARBA" id="ARBA00023077"/>
    </source>
</evidence>
<keyword evidence="17" id="KW-0675">Receptor</keyword>
<evidence type="ECO:0000259" key="16">
    <source>
        <dbReference type="Pfam" id="PF07715"/>
    </source>
</evidence>
<dbReference type="SUPFAM" id="SSF56935">
    <property type="entry name" value="Porins"/>
    <property type="match status" value="1"/>
</dbReference>
<evidence type="ECO:0000256" key="10">
    <source>
        <dbReference type="ARBA" id="ARBA00023136"/>
    </source>
</evidence>
<keyword evidence="18" id="KW-1185">Reference proteome</keyword>
<sequence length="798" mass="89968">MKNVLFAVSLLFTTLVFAQDKIIISGTVVQDANELPNVAVEIIGTSQAAISDLNGAFKFYVFPGNYQLKFTYGNSKTLEVKAFKDQHIIVNMSNAQEQLDEVFLSSIRVAADSPITYSNLSNEEIAQRNLGQDIPVLMNYLPSVVTTTDAGNGVGYTSLRVRGSDATRTNVTINGIPYNDSESQGSFWVNLGDIASSVENIQLQRGVGTSTNGAGAFGASLNILTDRYREEAYAEISNSYGSYNTHKHTAKFSTGLFNEHWEFAGRASLIKSDGYIDRAESELKSYFLQGAYVNNNTLVKALVFGGKQKTYQAWYGIEEDQLKEDRRHNPAGEYTDEDGNTKYYDNQTDNYQQDHFQLLWDQKYDANWSTNLGLHYTIGKGYYEEYQEDAVLVDFGLPDFNSEGTEISTSDLVNRTWLDNHFYGLTFNGTYKDQRMELILGGGINKYEGDHFGEVIYTRFAQNLDPDNEYYFNVANKTDFNIYGKATVAIFENFKAFGDLQLRTLSYSTSGLLDEGVDLLIDDSFTFFNPKVGLTYKLDKANQLYASLAIAHREPTRTDYKNALFNNANKPEEEKLTDYELGYRLKAEKFQLNANLYYMDYKNQLVLTGGIDNSGEPVRENSGDSYRLGVEIEASVKLLPNLSVHPNVALSRNKNRDFNTKFDGELQDFGDTSISFSPEIVAGNRISYSPISNLQFNFLSKFVGEQYMSNIESEASLLESYFINDLSIQYVWKKSSLFKEVVFTGMVNNIFDVEYISNGYYYSFEDDYSNPGTIETKEGAGYYPQATINFLAGITLKF</sequence>
<dbReference type="InterPro" id="IPR012910">
    <property type="entry name" value="Plug_dom"/>
</dbReference>
<evidence type="ECO:0000256" key="12">
    <source>
        <dbReference type="PROSITE-ProRule" id="PRU01360"/>
    </source>
</evidence>
<dbReference type="EMBL" id="JAVHUL010000003">
    <property type="protein sequence ID" value="MDQ7916281.1"/>
    <property type="molecule type" value="Genomic_DNA"/>
</dbReference>
<evidence type="ECO:0000313" key="18">
    <source>
        <dbReference type="Proteomes" id="UP001230915"/>
    </source>
</evidence>
<keyword evidence="9 13" id="KW-0798">TonB box</keyword>
<dbReference type="Gene3D" id="2.60.40.1120">
    <property type="entry name" value="Carboxypeptidase-like, regulatory domain"/>
    <property type="match status" value="1"/>
</dbReference>
<keyword evidence="5 12" id="KW-0812">Transmembrane</keyword>
<dbReference type="PANTHER" id="PTHR32552:SF68">
    <property type="entry name" value="FERRICHROME OUTER MEMBRANE TRANSPORTER_PHAGE RECEPTOR"/>
    <property type="match status" value="1"/>
</dbReference>
<keyword evidence="3 12" id="KW-1134">Transmembrane beta strand</keyword>
<comment type="caution">
    <text evidence="17">The sequence shown here is derived from an EMBL/GenBank/DDBJ whole genome shotgun (WGS) entry which is preliminary data.</text>
</comment>
<keyword evidence="10 12" id="KW-0472">Membrane</keyword>
<reference evidence="17 18" key="1">
    <citation type="submission" date="2023-08" db="EMBL/GenBank/DDBJ databases">
        <title>Mesonia sp. MT50, isolated from deep-sea sediment of the Mariana Trench.</title>
        <authorList>
            <person name="Fu H."/>
        </authorList>
    </citation>
    <scope>NUCLEOTIDE SEQUENCE [LARGE SCALE GENOMIC DNA]</scope>
    <source>
        <strain evidence="17 18">MT50</strain>
    </source>
</reference>
<evidence type="ECO:0000256" key="1">
    <source>
        <dbReference type="ARBA" id="ARBA00004571"/>
    </source>
</evidence>
<dbReference type="Pfam" id="PF07715">
    <property type="entry name" value="Plug"/>
    <property type="match status" value="1"/>
</dbReference>
<evidence type="ECO:0000313" key="17">
    <source>
        <dbReference type="EMBL" id="MDQ7916281.1"/>
    </source>
</evidence>
<keyword evidence="8" id="KW-0406">Ion transport</keyword>
<proteinExistence type="inferred from homology"/>
<name>A0ABU0ZZ58_9FLAO</name>
<gene>
    <name evidence="17" type="ORF">RBU60_01740</name>
</gene>
<evidence type="ECO:0000256" key="6">
    <source>
        <dbReference type="ARBA" id="ARBA00022729"/>
    </source>
</evidence>
<protein>
    <submittedName>
        <fullName evidence="17">TonB-dependent receptor</fullName>
    </submittedName>
</protein>
<dbReference type="PANTHER" id="PTHR32552">
    <property type="entry name" value="FERRICHROME IRON RECEPTOR-RELATED"/>
    <property type="match status" value="1"/>
</dbReference>
<keyword evidence="7" id="KW-0408">Iron</keyword>
<dbReference type="Pfam" id="PF13715">
    <property type="entry name" value="CarbopepD_reg_2"/>
    <property type="match status" value="1"/>
</dbReference>
<feature type="domain" description="TonB-dependent receptor-like beta-barrel" evidence="15">
    <location>
        <begin position="327"/>
        <end position="750"/>
    </location>
</feature>
<keyword evidence="2 12" id="KW-0813">Transport</keyword>
<evidence type="ECO:0000256" key="13">
    <source>
        <dbReference type="RuleBase" id="RU003357"/>
    </source>
</evidence>
<evidence type="ECO:0000256" key="2">
    <source>
        <dbReference type="ARBA" id="ARBA00022448"/>
    </source>
</evidence>
<evidence type="ECO:0000256" key="3">
    <source>
        <dbReference type="ARBA" id="ARBA00022452"/>
    </source>
</evidence>
<dbReference type="Gene3D" id="2.40.170.20">
    <property type="entry name" value="TonB-dependent receptor, beta-barrel domain"/>
    <property type="match status" value="1"/>
</dbReference>
<dbReference type="Gene3D" id="2.170.130.10">
    <property type="entry name" value="TonB-dependent receptor, plug domain"/>
    <property type="match status" value="1"/>
</dbReference>
<dbReference type="Proteomes" id="UP001230915">
    <property type="component" value="Unassembled WGS sequence"/>
</dbReference>
<comment type="subcellular location">
    <subcellularLocation>
        <location evidence="1 12">Cell outer membrane</location>
        <topology evidence="1 12">Multi-pass membrane protein</topology>
    </subcellularLocation>
</comment>
<evidence type="ECO:0000256" key="4">
    <source>
        <dbReference type="ARBA" id="ARBA00022496"/>
    </source>
</evidence>
<feature type="chain" id="PRO_5046392125" evidence="14">
    <location>
        <begin position="19"/>
        <end position="798"/>
    </location>
</feature>
<evidence type="ECO:0000256" key="14">
    <source>
        <dbReference type="SAM" id="SignalP"/>
    </source>
</evidence>
<evidence type="ECO:0000256" key="11">
    <source>
        <dbReference type="ARBA" id="ARBA00023237"/>
    </source>
</evidence>